<feature type="transmembrane region" description="Helical" evidence="6">
    <location>
        <begin position="199"/>
        <end position="217"/>
    </location>
</feature>
<feature type="transmembrane region" description="Helical" evidence="6">
    <location>
        <begin position="379"/>
        <end position="398"/>
    </location>
</feature>
<feature type="transmembrane region" description="Helical" evidence="6">
    <location>
        <begin position="410"/>
        <end position="427"/>
    </location>
</feature>
<name>A0A927EAT5_9HYPH</name>
<evidence type="ECO:0000256" key="6">
    <source>
        <dbReference type="SAM" id="Phobius"/>
    </source>
</evidence>
<evidence type="ECO:0000313" key="8">
    <source>
        <dbReference type="Proteomes" id="UP000619295"/>
    </source>
</evidence>
<dbReference type="PANTHER" id="PTHR30250">
    <property type="entry name" value="PST FAMILY PREDICTED COLANIC ACID TRANSPORTER"/>
    <property type="match status" value="1"/>
</dbReference>
<feature type="transmembrane region" description="Helical" evidence="6">
    <location>
        <begin position="74"/>
        <end position="97"/>
    </location>
</feature>
<feature type="transmembrane region" description="Helical" evidence="6">
    <location>
        <begin position="7"/>
        <end position="26"/>
    </location>
</feature>
<sequence>MTVLLPFLVNAVLNFALGLLIALFLGPEAFGLYAIGAALVVLVNTAALDWLKLSAVRFYTAQTRASDPGIRSTLDLLFAGAALALCGLLGIVLLAGFDGGVPVALLVAAVLAGIGAGWFDYHGAIARARFLDAAYGRLIAVRAAIVLVLMVGGAWLTRDPVVVLLAGLAGTIASVLSVRGRLSDGPLAIAGARMDLARAFLRYGLPLVAGNAVYSLIPLANRSLLAEAHGLTESGYFSLASDIGLRLFPMLASMLEIVLLREVIRLDETRGRNAAQKRIAGNMVLVLAVVLPAALGFWLVLPAFEALFVPATFRGHFAGYMALLLPGFAAIALFQAAIYPVFLLQKRTLIAAIVALAGLAVNLALVSGLLGTASPSRFAIAQSAGFLVVLLVTALVALRSLPKAPPPRDIACVLFAGAVMALAIWPLRNQLPPVLELILQIGLGGLVYAAIILACDVARWRTGLRLRWLARKTRPPRGSA</sequence>
<dbReference type="AlphaFoldDB" id="A0A927EAT5"/>
<comment type="caution">
    <text evidence="7">The sequence shown here is derived from an EMBL/GenBank/DDBJ whole genome shotgun (WGS) entry which is preliminary data.</text>
</comment>
<proteinExistence type="predicted"/>
<evidence type="ECO:0000313" key="7">
    <source>
        <dbReference type="EMBL" id="MBD3847893.1"/>
    </source>
</evidence>
<evidence type="ECO:0000256" key="2">
    <source>
        <dbReference type="ARBA" id="ARBA00022475"/>
    </source>
</evidence>
<evidence type="ECO:0000256" key="3">
    <source>
        <dbReference type="ARBA" id="ARBA00022692"/>
    </source>
</evidence>
<feature type="transmembrane region" description="Helical" evidence="6">
    <location>
        <begin position="439"/>
        <end position="458"/>
    </location>
</feature>
<keyword evidence="2" id="KW-1003">Cell membrane</keyword>
<dbReference type="InterPro" id="IPR050833">
    <property type="entry name" value="Poly_Biosynth_Transport"/>
</dbReference>
<feature type="transmembrane region" description="Helical" evidence="6">
    <location>
        <begin position="32"/>
        <end position="53"/>
    </location>
</feature>
<dbReference type="EMBL" id="JACXWY010000014">
    <property type="protein sequence ID" value="MBD3847893.1"/>
    <property type="molecule type" value="Genomic_DNA"/>
</dbReference>
<reference evidence="7" key="1">
    <citation type="submission" date="2020-09" db="EMBL/GenBank/DDBJ databases">
        <title>Bosea spartocytisi sp. nov. a root nodule endophyte of Spartocytisus supranubius in the high mountain ecosystem fo the Teide National Park (Canary Islands, Spain).</title>
        <authorList>
            <person name="Pulido-Suarez L."/>
            <person name="Peix A."/>
            <person name="Igual J.M."/>
            <person name="Socas-Perez N."/>
            <person name="Velazquez E."/>
            <person name="Flores-Felix J.D."/>
            <person name="Leon-Barrios M."/>
        </authorList>
    </citation>
    <scope>NUCLEOTIDE SEQUENCE</scope>
    <source>
        <strain evidence="7">SSUT16</strain>
    </source>
</reference>
<feature type="transmembrane region" description="Helical" evidence="6">
    <location>
        <begin position="279"/>
        <end position="300"/>
    </location>
</feature>
<evidence type="ECO:0000256" key="4">
    <source>
        <dbReference type="ARBA" id="ARBA00022989"/>
    </source>
</evidence>
<dbReference type="PANTHER" id="PTHR30250:SF11">
    <property type="entry name" value="O-ANTIGEN TRANSPORTER-RELATED"/>
    <property type="match status" value="1"/>
</dbReference>
<feature type="transmembrane region" description="Helical" evidence="6">
    <location>
        <begin position="161"/>
        <end position="178"/>
    </location>
</feature>
<evidence type="ECO:0000256" key="5">
    <source>
        <dbReference type="ARBA" id="ARBA00023136"/>
    </source>
</evidence>
<keyword evidence="8" id="KW-1185">Reference proteome</keyword>
<feature type="transmembrane region" description="Helical" evidence="6">
    <location>
        <begin position="320"/>
        <end position="342"/>
    </location>
</feature>
<organism evidence="7 8">
    <name type="scientific">Bosea spartocytisi</name>
    <dbReference type="NCBI Taxonomy" id="2773451"/>
    <lineage>
        <taxon>Bacteria</taxon>
        <taxon>Pseudomonadati</taxon>
        <taxon>Pseudomonadota</taxon>
        <taxon>Alphaproteobacteria</taxon>
        <taxon>Hyphomicrobiales</taxon>
        <taxon>Boseaceae</taxon>
        <taxon>Bosea</taxon>
    </lineage>
</organism>
<keyword evidence="3 6" id="KW-0812">Transmembrane</keyword>
<gene>
    <name evidence="7" type="ORF">IED13_19515</name>
</gene>
<evidence type="ECO:0000256" key="1">
    <source>
        <dbReference type="ARBA" id="ARBA00004651"/>
    </source>
</evidence>
<comment type="subcellular location">
    <subcellularLocation>
        <location evidence="1">Cell membrane</location>
        <topology evidence="1">Multi-pass membrane protein</topology>
    </subcellularLocation>
</comment>
<dbReference type="GO" id="GO:0005886">
    <property type="term" value="C:plasma membrane"/>
    <property type="evidence" value="ECO:0007669"/>
    <property type="project" value="UniProtKB-SubCell"/>
</dbReference>
<feature type="transmembrane region" description="Helical" evidence="6">
    <location>
        <begin position="103"/>
        <end position="121"/>
    </location>
</feature>
<accession>A0A927EAT5</accession>
<feature type="transmembrane region" description="Helical" evidence="6">
    <location>
        <begin position="133"/>
        <end position="155"/>
    </location>
</feature>
<keyword evidence="5 6" id="KW-0472">Membrane</keyword>
<dbReference type="Proteomes" id="UP000619295">
    <property type="component" value="Unassembled WGS sequence"/>
</dbReference>
<feature type="transmembrane region" description="Helical" evidence="6">
    <location>
        <begin position="237"/>
        <end position="259"/>
    </location>
</feature>
<feature type="transmembrane region" description="Helical" evidence="6">
    <location>
        <begin position="349"/>
        <end position="373"/>
    </location>
</feature>
<dbReference type="RefSeq" id="WP_191125175.1">
    <property type="nucleotide sequence ID" value="NZ_JACXWY010000014.1"/>
</dbReference>
<protein>
    <submittedName>
        <fullName evidence="7">Polysaccharide biosynthesis C-terminal domain-containing protein</fullName>
    </submittedName>
</protein>
<keyword evidence="4 6" id="KW-1133">Transmembrane helix</keyword>